<dbReference type="PhylomeDB" id="A0A0G4HST5"/>
<sequence length="153" mass="16838">MSFVSHEEESDGSPSSLASVSTNASTAKEKLPKADPPTGSAGFRKQISEEEMDTFVEELTDFCTRNGVQSKKSFDRAVWTIRNKMKLSPSKRQMVDAYLRLTEAKRIPHNPTVEHQMVGKGLGKGIVDETQNAQASLRKCICTIDQGGLHVPD</sequence>
<dbReference type="EMBL" id="CDMZ01003738">
    <property type="protein sequence ID" value="CEM47406.1"/>
    <property type="molecule type" value="Genomic_DNA"/>
</dbReference>
<evidence type="ECO:0000256" key="1">
    <source>
        <dbReference type="SAM" id="MobiDB-lite"/>
    </source>
</evidence>
<protein>
    <submittedName>
        <fullName evidence="2">Uncharacterized protein</fullName>
    </submittedName>
</protein>
<dbReference type="VEuPathDB" id="CryptoDB:Cvel_31164"/>
<evidence type="ECO:0000313" key="2">
    <source>
        <dbReference type="EMBL" id="CEM47406.1"/>
    </source>
</evidence>
<proteinExistence type="predicted"/>
<name>A0A0G4HST5_9ALVE</name>
<feature type="region of interest" description="Disordered" evidence="1">
    <location>
        <begin position="1"/>
        <end position="49"/>
    </location>
</feature>
<organism evidence="2">
    <name type="scientific">Chromera velia CCMP2878</name>
    <dbReference type="NCBI Taxonomy" id="1169474"/>
    <lineage>
        <taxon>Eukaryota</taxon>
        <taxon>Sar</taxon>
        <taxon>Alveolata</taxon>
        <taxon>Colpodellida</taxon>
        <taxon>Chromeraceae</taxon>
        <taxon>Chromera</taxon>
    </lineage>
</organism>
<feature type="compositionally biased region" description="Polar residues" evidence="1">
    <location>
        <begin position="12"/>
        <end position="26"/>
    </location>
</feature>
<gene>
    <name evidence="2" type="ORF">Cvel_31164</name>
</gene>
<accession>A0A0G4HST5</accession>
<reference evidence="2" key="1">
    <citation type="submission" date="2014-11" db="EMBL/GenBank/DDBJ databases">
        <authorList>
            <person name="Otto D Thomas"/>
            <person name="Naeem Raeece"/>
        </authorList>
    </citation>
    <scope>NUCLEOTIDE SEQUENCE</scope>
</reference>
<dbReference type="AlphaFoldDB" id="A0A0G4HST5"/>